<name>A0A420ILZ4_9PEZI</name>
<feature type="compositionally biased region" description="Basic and acidic residues" evidence="1">
    <location>
        <begin position="582"/>
        <end position="591"/>
    </location>
</feature>
<feature type="region of interest" description="Disordered" evidence="1">
    <location>
        <begin position="751"/>
        <end position="788"/>
    </location>
</feature>
<dbReference type="GO" id="GO:0030686">
    <property type="term" value="C:90S preribosome"/>
    <property type="evidence" value="ECO:0007669"/>
    <property type="project" value="InterPro"/>
</dbReference>
<feature type="region of interest" description="Disordered" evidence="1">
    <location>
        <begin position="582"/>
        <end position="604"/>
    </location>
</feature>
<protein>
    <submittedName>
        <fullName evidence="2">U3 small nucleolar RNA-associated protein 4</fullName>
    </submittedName>
</protein>
<dbReference type="InterPro" id="IPR046351">
    <property type="entry name" value="UTP4"/>
</dbReference>
<evidence type="ECO:0000313" key="3">
    <source>
        <dbReference type="Proteomes" id="UP000285326"/>
    </source>
</evidence>
<reference evidence="2 3" key="1">
    <citation type="journal article" date="2018" name="BMC Genomics">
        <title>Comparative genome analyses reveal sequence features reflecting distinct modes of host-adaptation between dicot and monocot powdery mildew.</title>
        <authorList>
            <person name="Wu Y."/>
            <person name="Ma X."/>
            <person name="Pan Z."/>
            <person name="Kale S.D."/>
            <person name="Song Y."/>
            <person name="King H."/>
            <person name="Zhang Q."/>
            <person name="Presley C."/>
            <person name="Deng X."/>
            <person name="Wei C.I."/>
            <person name="Xiao S."/>
        </authorList>
    </citation>
    <scope>NUCLEOTIDE SEQUENCE [LARGE SCALE GENOMIC DNA]</scope>
    <source>
        <strain evidence="2">UMSG1</strain>
    </source>
</reference>
<feature type="compositionally biased region" description="Polar residues" evidence="1">
    <location>
        <begin position="774"/>
        <end position="783"/>
    </location>
</feature>
<dbReference type="Gene3D" id="2.130.10.10">
    <property type="entry name" value="YVTN repeat-like/Quinoprotein amine dehydrogenase"/>
    <property type="match status" value="2"/>
</dbReference>
<accession>A0A420ILZ4</accession>
<dbReference type="AlphaFoldDB" id="A0A420ILZ4"/>
<evidence type="ECO:0000256" key="1">
    <source>
        <dbReference type="SAM" id="MobiDB-lite"/>
    </source>
</evidence>
<dbReference type="InterPro" id="IPR036322">
    <property type="entry name" value="WD40_repeat_dom_sf"/>
</dbReference>
<organism evidence="2 3">
    <name type="scientific">Golovinomyces cichoracearum</name>
    <dbReference type="NCBI Taxonomy" id="62708"/>
    <lineage>
        <taxon>Eukaryota</taxon>
        <taxon>Fungi</taxon>
        <taxon>Dikarya</taxon>
        <taxon>Ascomycota</taxon>
        <taxon>Pezizomycotina</taxon>
        <taxon>Leotiomycetes</taxon>
        <taxon>Erysiphales</taxon>
        <taxon>Erysiphaceae</taxon>
        <taxon>Golovinomyces</taxon>
    </lineage>
</organism>
<dbReference type="SUPFAM" id="SSF50978">
    <property type="entry name" value="WD40 repeat-like"/>
    <property type="match status" value="2"/>
</dbReference>
<evidence type="ECO:0000313" key="2">
    <source>
        <dbReference type="EMBL" id="RKF75569.1"/>
    </source>
</evidence>
<dbReference type="GO" id="GO:0034455">
    <property type="term" value="C:t-UTP complex"/>
    <property type="evidence" value="ECO:0007669"/>
    <property type="project" value="TreeGrafter"/>
</dbReference>
<dbReference type="GO" id="GO:0000462">
    <property type="term" value="P:maturation of SSU-rRNA from tricistronic rRNA transcript (SSU-rRNA, 5.8S rRNA, LSU-rRNA)"/>
    <property type="evidence" value="ECO:0007669"/>
    <property type="project" value="InterPro"/>
</dbReference>
<dbReference type="PANTHER" id="PTHR44163">
    <property type="entry name" value="U3 SMALL NUCLEOLAR RNA-ASSOCIATED PROTEIN 4 HOMOLOG"/>
    <property type="match status" value="1"/>
</dbReference>
<sequence length="917" mass="102676">MFKTMEIHRCRFVPLPPSSINALAFSHTHVTKDQITAPLRLAVGRANGDIEIWNPLKGSWLQETIIRGGKDRSIDGLVWIQDRNEEIEGKLLIGRSRLFSIGYTTTITEWNLATGQPLRQASGNHGEIWCIAAQPVLPSTTKGTNEQKAQNLVVGCTDGALVLYSTQHADLQFEKLLIRPSSKKAKIISITFQDRNIVVAGCTDSTIRVLDIRSSTLLRAMTLGSGLKGGPKDIIVWAVKVLRDGTIISGDSTGELKIWDGKTFTLRQRILAHKQDILCLTTNFNGTAIFSGGMDRRTVLYKPVAKFKGRWIEVAHRRFHGHDVKAMTSFEGPDLSVFVSGGHDASPIVVPIGKYGFENQRALPFLSQDPAIRSAPKSRLLVSWWDREVWIWRIDQDVSSTDEDSGDMSSRGRKLVAKIYIKGEANITSAAIDSKGSTLVVATTSELKAFNLRSCSNSKGRGLQVSTLKLPLALLCGASLITFSPDGKWLCIIQPDDEILLARLVQSAQSTEFLHQTIRLRRINRQIDKLSSIGGLGTYPRKITQVTFSAQSHILVLSDLAGYIDSFLLCGKENLSLFKEATEDTTPHYEETDSESGSENESERKLNPILGQSWIRNPLATSIPQLPSTPVVVSFRPSDLSNSYNDNKETPTPPPKIHPIFGQFPDDEDRLLVVTATSEVFEFEMLKGRLSNWSRRNPPAAFPKRYKMTLETVRGVIWDVGPMKERMWLYSIGWLWMFDLKRDFAREMKKDSQSSLKRKRGTCGAGSEIKNPEFNFNTLGPSTKSEDEDLNAEHDIYDDHDDMDEDDLHQEMSRMLRISRPLSFEMKANGETKGALEDLEVTDKNKTAESKNVVVAAKSPSSYHTFKYRPIVGVVPIENTNTARGPEVVLVERPIWEAELPPKYYGEQEWRSREIDG</sequence>
<dbReference type="SMART" id="SM00320">
    <property type="entry name" value="WD40"/>
    <property type="match status" value="5"/>
</dbReference>
<dbReference type="Pfam" id="PF00400">
    <property type="entry name" value="WD40"/>
    <property type="match status" value="1"/>
</dbReference>
<dbReference type="InterPro" id="IPR015943">
    <property type="entry name" value="WD40/YVTN_repeat-like_dom_sf"/>
</dbReference>
<dbReference type="Proteomes" id="UP000285326">
    <property type="component" value="Unassembled WGS sequence"/>
</dbReference>
<dbReference type="EMBL" id="MCBS01023317">
    <property type="protein sequence ID" value="RKF75569.1"/>
    <property type="molecule type" value="Genomic_DNA"/>
</dbReference>
<dbReference type="GO" id="GO:0032040">
    <property type="term" value="C:small-subunit processome"/>
    <property type="evidence" value="ECO:0007669"/>
    <property type="project" value="TreeGrafter"/>
</dbReference>
<dbReference type="PANTHER" id="PTHR44163:SF1">
    <property type="entry name" value="U3 SMALL NUCLEOLAR RNA-ASSOCIATED PROTEIN 4 HOMOLOG"/>
    <property type="match status" value="1"/>
</dbReference>
<dbReference type="GO" id="GO:0003723">
    <property type="term" value="F:RNA binding"/>
    <property type="evidence" value="ECO:0007669"/>
    <property type="project" value="TreeGrafter"/>
</dbReference>
<gene>
    <name evidence="2" type="ORF">GcM1_233081</name>
</gene>
<proteinExistence type="predicted"/>
<dbReference type="InterPro" id="IPR001680">
    <property type="entry name" value="WD40_rpt"/>
</dbReference>
<comment type="caution">
    <text evidence="2">The sequence shown here is derived from an EMBL/GenBank/DDBJ whole genome shotgun (WGS) entry which is preliminary data.</text>
</comment>